<evidence type="ECO:0000256" key="7">
    <source>
        <dbReference type="SAM" id="Phobius"/>
    </source>
</evidence>
<keyword evidence="4 7" id="KW-1133">Transmembrane helix</keyword>
<dbReference type="PANTHER" id="PTHR42893">
    <property type="entry name" value="PROTEIN DETOXIFICATION 44, CHLOROPLASTIC-RELATED"/>
    <property type="match status" value="1"/>
</dbReference>
<dbReference type="GO" id="GO:0016020">
    <property type="term" value="C:membrane"/>
    <property type="evidence" value="ECO:0007669"/>
    <property type="project" value="UniProtKB-SubCell"/>
</dbReference>
<evidence type="ECO:0000256" key="1">
    <source>
        <dbReference type="ARBA" id="ARBA00004141"/>
    </source>
</evidence>
<evidence type="ECO:0000256" key="2">
    <source>
        <dbReference type="ARBA" id="ARBA00010199"/>
    </source>
</evidence>
<reference evidence="8" key="1">
    <citation type="submission" date="2021-01" db="EMBL/GenBank/DDBJ databases">
        <authorList>
            <person name="Corre E."/>
            <person name="Pelletier E."/>
            <person name="Niang G."/>
            <person name="Scheremetjew M."/>
            <person name="Finn R."/>
            <person name="Kale V."/>
            <person name="Holt S."/>
            <person name="Cochrane G."/>
            <person name="Meng A."/>
            <person name="Brown T."/>
            <person name="Cohen L."/>
        </authorList>
    </citation>
    <scope>NUCLEOTIDE SEQUENCE</scope>
    <source>
        <strain evidence="8">CCMP1510</strain>
    </source>
</reference>
<keyword evidence="3 7" id="KW-0812">Transmembrane</keyword>
<evidence type="ECO:0000256" key="5">
    <source>
        <dbReference type="ARBA" id="ARBA00023136"/>
    </source>
</evidence>
<feature type="transmembrane region" description="Helical" evidence="7">
    <location>
        <begin position="90"/>
        <end position="109"/>
    </location>
</feature>
<organism evidence="8">
    <name type="scientific">Aureoumbra lagunensis</name>
    <dbReference type="NCBI Taxonomy" id="44058"/>
    <lineage>
        <taxon>Eukaryota</taxon>
        <taxon>Sar</taxon>
        <taxon>Stramenopiles</taxon>
        <taxon>Ochrophyta</taxon>
        <taxon>Pelagophyceae</taxon>
        <taxon>Pelagomonadales</taxon>
        <taxon>Aureoumbra</taxon>
    </lineage>
</organism>
<keyword evidence="5 7" id="KW-0472">Membrane</keyword>
<proteinExistence type="inferred from homology"/>
<evidence type="ECO:0000256" key="3">
    <source>
        <dbReference type="ARBA" id="ARBA00022692"/>
    </source>
</evidence>
<dbReference type="InterPro" id="IPR002528">
    <property type="entry name" value="MATE_fam"/>
</dbReference>
<evidence type="ECO:0000313" key="8">
    <source>
        <dbReference type="EMBL" id="CAE0366231.1"/>
    </source>
</evidence>
<comment type="similarity">
    <text evidence="2">Belongs to the multi antimicrobial extrusion (MATE) (TC 2.A.66.1) family.</text>
</comment>
<name>A0A7S3JVF0_9STRA</name>
<dbReference type="EMBL" id="HBIJ01010005">
    <property type="protein sequence ID" value="CAE0366231.1"/>
    <property type="molecule type" value="Transcribed_RNA"/>
</dbReference>
<feature type="transmembrane region" description="Helical" evidence="7">
    <location>
        <begin position="299"/>
        <end position="323"/>
    </location>
</feature>
<sequence length="448" mass="46822">MKPPSRVISHMSTLDREILNIAVPSLLALSLDPVLTMVDTGFVGRVAENSAEGLAAMGIASSVLNLVYPTTNFFTNAATPLVTKSQDIKLAGRICTLALVFGILLGVVIEISAPIVVTMAGGGPAAIAFTRYRALSAPAVVSSNALNGCLRGFGDARAALDAALLSAVINFTLDIFLVPQLGANGAAIATATAEFAGAALLLKRLFELTANIVVVQEEESSLKPFIGSAALTLSRSLALQFFLAGTTRFVATAGPQALAANHILKSVYSLLSFATDALAVAAQRLVATATNPKQVASRIFAWGTLLGLFFALSLYLTAEPLVLLLDYKDQLVISLAVDQIKRILAPLQILSSIVFVADGVLQGATAFRVEASAMLFSVAIASLILFYAPDAHDSPSVTLDTAWQAVCVLQAARAATFSLWWLLSFSPSPPGANEDDQTKIGLNNGESS</sequence>
<dbReference type="PANTHER" id="PTHR42893:SF46">
    <property type="entry name" value="PROTEIN DETOXIFICATION 44, CHLOROPLASTIC"/>
    <property type="match status" value="1"/>
</dbReference>
<evidence type="ECO:0000256" key="6">
    <source>
        <dbReference type="SAM" id="MobiDB-lite"/>
    </source>
</evidence>
<feature type="region of interest" description="Disordered" evidence="6">
    <location>
        <begin position="429"/>
        <end position="448"/>
    </location>
</feature>
<accession>A0A7S3JVF0</accession>
<dbReference type="GO" id="GO:0042910">
    <property type="term" value="F:xenobiotic transmembrane transporter activity"/>
    <property type="evidence" value="ECO:0007669"/>
    <property type="project" value="InterPro"/>
</dbReference>
<evidence type="ECO:0000256" key="4">
    <source>
        <dbReference type="ARBA" id="ARBA00022989"/>
    </source>
</evidence>
<dbReference type="GO" id="GO:0015297">
    <property type="term" value="F:antiporter activity"/>
    <property type="evidence" value="ECO:0007669"/>
    <property type="project" value="InterPro"/>
</dbReference>
<feature type="transmembrane region" description="Helical" evidence="7">
    <location>
        <begin position="373"/>
        <end position="389"/>
    </location>
</feature>
<dbReference type="Pfam" id="PF01554">
    <property type="entry name" value="MatE"/>
    <property type="match status" value="2"/>
</dbReference>
<gene>
    <name evidence="8" type="ORF">ALAG00032_LOCUS6975</name>
</gene>
<evidence type="ECO:0008006" key="9">
    <source>
        <dbReference type="Google" id="ProtNLM"/>
    </source>
</evidence>
<dbReference type="InterPro" id="IPR044644">
    <property type="entry name" value="DinF-like"/>
</dbReference>
<dbReference type="AlphaFoldDB" id="A0A7S3JVF0"/>
<protein>
    <recommendedName>
        <fullName evidence="9">Protein DETOXIFICATION</fullName>
    </recommendedName>
</protein>
<comment type="subcellular location">
    <subcellularLocation>
        <location evidence="1">Membrane</location>
        <topology evidence="1">Multi-pass membrane protein</topology>
    </subcellularLocation>
</comment>